<keyword evidence="2" id="KW-1185">Reference proteome</keyword>
<comment type="caution">
    <text evidence="1">The sequence shown here is derived from an EMBL/GenBank/DDBJ whole genome shotgun (WGS) entry which is preliminary data.</text>
</comment>
<protein>
    <submittedName>
        <fullName evidence="1">Uncharacterized protein</fullName>
    </submittedName>
</protein>
<dbReference type="EMBL" id="JAVDZE010000001">
    <property type="protein sequence ID" value="MDV3103653.1"/>
    <property type="molecule type" value="Genomic_DNA"/>
</dbReference>
<proteinExistence type="predicted"/>
<evidence type="ECO:0000313" key="2">
    <source>
        <dbReference type="Proteomes" id="UP001245683"/>
    </source>
</evidence>
<accession>A0AAE4NVL2</accession>
<gene>
    <name evidence="1" type="ORF">RBI02_03700</name>
</gene>
<dbReference type="Proteomes" id="UP001245683">
    <property type="component" value="Unassembled WGS sequence"/>
</dbReference>
<evidence type="ECO:0000313" key="1">
    <source>
        <dbReference type="EMBL" id="MDV3103653.1"/>
    </source>
</evidence>
<organism evidence="1 2">
    <name type="scientific">Thermococcus waiotapuensis</name>
    <dbReference type="NCBI Taxonomy" id="90909"/>
    <lineage>
        <taxon>Archaea</taxon>
        <taxon>Methanobacteriati</taxon>
        <taxon>Methanobacteriota</taxon>
        <taxon>Thermococci</taxon>
        <taxon>Thermococcales</taxon>
        <taxon>Thermococcaceae</taxon>
        <taxon>Thermococcus</taxon>
    </lineage>
</organism>
<dbReference type="Gene3D" id="3.10.20.830">
    <property type="entry name" value="Bifunctional heparan sulphate n-deacetylase/n-sulphotransferase"/>
    <property type="match status" value="1"/>
</dbReference>
<dbReference type="AlphaFoldDB" id="A0AAE4NVL2"/>
<reference evidence="1 2" key="1">
    <citation type="submission" date="2023-08" db="EMBL/GenBank/DDBJ databases">
        <title>Draft genome sequence of Thermococcus waiotapuensis WT1T, a thermophilic sulphur-dependent archaeon from order Thermococcales.</title>
        <authorList>
            <person name="Manners S.H."/>
            <person name="Carere C.R."/>
            <person name="Dhami M.K."/>
            <person name="Dobson R.C.J."/>
            <person name="Stott M.B."/>
        </authorList>
    </citation>
    <scope>NUCLEOTIDE SEQUENCE [LARGE SCALE GENOMIC DNA]</scope>
    <source>
        <strain evidence="1 2">WT1</strain>
    </source>
</reference>
<sequence>MARCPLCGSPLDWGELIEEMLAKRGNEMKEILSDRGRFLNELREFAFKCPNCGEEFYGKNLPEKEAEKVFELLNEFKGSIDWESGRVRLRLNSLLALDTMLEEWDRKMKGNR</sequence>
<dbReference type="RefSeq" id="WP_315340593.1">
    <property type="nucleotide sequence ID" value="NZ_JAVDZE010000001.1"/>
</dbReference>
<name>A0AAE4NVL2_9EURY</name>